<keyword evidence="7" id="KW-1185">Reference proteome</keyword>
<proteinExistence type="inferred from homology"/>
<dbReference type="GO" id="GO:0030246">
    <property type="term" value="F:carbohydrate binding"/>
    <property type="evidence" value="ECO:0007669"/>
    <property type="project" value="TreeGrafter"/>
</dbReference>
<evidence type="ECO:0000259" key="5">
    <source>
        <dbReference type="Pfam" id="PF13407"/>
    </source>
</evidence>
<dbReference type="Proteomes" id="UP000286931">
    <property type="component" value="Unassembled WGS sequence"/>
</dbReference>
<gene>
    <name evidence="6" type="ORF">EHYA_04680</name>
</gene>
<evidence type="ECO:0000256" key="1">
    <source>
        <dbReference type="ARBA" id="ARBA00004196"/>
    </source>
</evidence>
<feature type="compositionally biased region" description="Low complexity" evidence="3">
    <location>
        <begin position="35"/>
        <end position="51"/>
    </location>
</feature>
<comment type="subcellular location">
    <subcellularLocation>
        <location evidence="1">Cell envelope</location>
    </subcellularLocation>
</comment>
<dbReference type="InterPro" id="IPR050555">
    <property type="entry name" value="Bact_Solute-Bind_Prot2"/>
</dbReference>
<dbReference type="SUPFAM" id="SSF53822">
    <property type="entry name" value="Periplasmic binding protein-like I"/>
    <property type="match status" value="1"/>
</dbReference>
<dbReference type="Gene3D" id="3.40.50.2300">
    <property type="match status" value="2"/>
</dbReference>
<dbReference type="PANTHER" id="PTHR30036:SF7">
    <property type="entry name" value="ABC TRANSPORTER PERIPLASMIC-BINDING PROTEIN YPHF"/>
    <property type="match status" value="1"/>
</dbReference>
<evidence type="ECO:0000313" key="7">
    <source>
        <dbReference type="Proteomes" id="UP000286931"/>
    </source>
</evidence>
<dbReference type="InterPro" id="IPR025997">
    <property type="entry name" value="SBP_2_dom"/>
</dbReference>
<reference evidence="6 7" key="1">
    <citation type="submission" date="2018-12" db="EMBL/GenBank/DDBJ databases">
        <title>Draft genome sequence of Embleya hyalina NBRC 13850T.</title>
        <authorList>
            <person name="Komaki H."/>
            <person name="Hosoyama A."/>
            <person name="Kimura A."/>
            <person name="Ichikawa N."/>
            <person name="Tamura T."/>
        </authorList>
    </citation>
    <scope>NUCLEOTIDE SEQUENCE [LARGE SCALE GENOMIC DNA]</scope>
    <source>
        <strain evidence="6 7">NBRC 13850</strain>
    </source>
</reference>
<dbReference type="PANTHER" id="PTHR30036">
    <property type="entry name" value="D-XYLOSE-BINDING PERIPLASMIC PROTEIN"/>
    <property type="match status" value="1"/>
</dbReference>
<evidence type="ECO:0000256" key="2">
    <source>
        <dbReference type="ARBA" id="ARBA00007639"/>
    </source>
</evidence>
<evidence type="ECO:0000256" key="3">
    <source>
        <dbReference type="SAM" id="MobiDB-lite"/>
    </source>
</evidence>
<protein>
    <submittedName>
        <fullName evidence="6">Sugar ABC transporter substrate-binding protein</fullName>
    </submittedName>
</protein>
<comment type="similarity">
    <text evidence="2">Belongs to the bacterial solute-binding protein 2 family.</text>
</comment>
<dbReference type="Pfam" id="PF13407">
    <property type="entry name" value="Peripla_BP_4"/>
    <property type="match status" value="1"/>
</dbReference>
<dbReference type="OrthoDB" id="9066846at2"/>
<feature type="signal peptide" evidence="4">
    <location>
        <begin position="1"/>
        <end position="27"/>
    </location>
</feature>
<dbReference type="GO" id="GO:0030288">
    <property type="term" value="C:outer membrane-bounded periplasmic space"/>
    <property type="evidence" value="ECO:0007669"/>
    <property type="project" value="TreeGrafter"/>
</dbReference>
<sequence length="374" mass="38487">MRSKSWSAARGWAAGVAALGMVLAGCAETKTSETSGNSAPNNGAPAPGAAPAGAPGDIASLCGTRPIKIAFAKGKGDSWTKITLAELKKEAAKCPNIKATLYTDAGGDQTKSLSDINSLVAQDVDIIVVMAEFGAAQLSAMRSAVKSGTKVIALIDDPGGKAGTDYTDMVLPDTEATGRAWAEWIGKVAPSGKAVFLGGVPGAQSSQQFFKPVQAALAAYPNVKLVENRVVDTDWEPGKRKQVMSGLLAKYGRIDVVISDYGAIDNATLDAYKQAGMAPPALAAVASSNGTACYWKSTPFPYMSIDGQVKLAAVALRKGLAALNNITDTEPSVVPMPVEVDTAANKNPVCSPNLPPDASLGSSLTPAELDSIFK</sequence>
<dbReference type="AlphaFoldDB" id="A0A401YQX6"/>
<comment type="caution">
    <text evidence="6">The sequence shown here is derived from an EMBL/GenBank/DDBJ whole genome shotgun (WGS) entry which is preliminary data.</text>
</comment>
<feature type="domain" description="Periplasmic binding protein" evidence="5">
    <location>
        <begin position="73"/>
        <end position="314"/>
    </location>
</feature>
<evidence type="ECO:0000313" key="6">
    <source>
        <dbReference type="EMBL" id="GCD96993.1"/>
    </source>
</evidence>
<dbReference type="EMBL" id="BIFH01000022">
    <property type="protein sequence ID" value="GCD96993.1"/>
    <property type="molecule type" value="Genomic_DNA"/>
</dbReference>
<feature type="region of interest" description="Disordered" evidence="3">
    <location>
        <begin position="31"/>
        <end position="51"/>
    </location>
</feature>
<keyword evidence="4" id="KW-0732">Signal</keyword>
<name>A0A401YQX6_9ACTN</name>
<evidence type="ECO:0000256" key="4">
    <source>
        <dbReference type="SAM" id="SignalP"/>
    </source>
</evidence>
<dbReference type="RefSeq" id="WP_126639014.1">
    <property type="nucleotide sequence ID" value="NZ_BIFH01000022.1"/>
</dbReference>
<dbReference type="InterPro" id="IPR028082">
    <property type="entry name" value="Peripla_BP_I"/>
</dbReference>
<accession>A0A401YQX6</accession>
<organism evidence="6 7">
    <name type="scientific">Embleya hyalina</name>
    <dbReference type="NCBI Taxonomy" id="516124"/>
    <lineage>
        <taxon>Bacteria</taxon>
        <taxon>Bacillati</taxon>
        <taxon>Actinomycetota</taxon>
        <taxon>Actinomycetes</taxon>
        <taxon>Kitasatosporales</taxon>
        <taxon>Streptomycetaceae</taxon>
        <taxon>Embleya</taxon>
    </lineage>
</organism>
<dbReference type="PROSITE" id="PS51257">
    <property type="entry name" value="PROKAR_LIPOPROTEIN"/>
    <property type="match status" value="1"/>
</dbReference>
<feature type="chain" id="PRO_5039465765" evidence="4">
    <location>
        <begin position="28"/>
        <end position="374"/>
    </location>
</feature>